<evidence type="ECO:0000313" key="1">
    <source>
        <dbReference type="EMBL" id="KAK5999035.1"/>
    </source>
</evidence>
<comment type="caution">
    <text evidence="1">The sequence shown here is derived from an EMBL/GenBank/DDBJ whole genome shotgun (WGS) entry which is preliminary data.</text>
</comment>
<sequence length="333" mass="37342">MGRLPPAERMTLPARKNLRDAWENNRADFEAGLSGMLGTAWTVNIDALQLYAYAAAYNDYAKSSFGDVIQNYIEGALYHIKHLIDRQGDQVLEEINAICFDHSITIDLDVEGSFPYCGCSVSSSGQLVILFAEGQFGTLTLDALELEKLEAALNSAPTPSRIPMSYYARISISKDYQATIEDVRKRLDEILQTEMRLEPCFEETFAKLKADPDSPSGWERNLGSFVKMYMEALTKTLQYLHFGEDDMLREGFVEAVSKATVVFRIVDEGQMRHQSYNECALEDGVLYLQVRFSRANFTLAMCLSQGLTDGLQTAPKYFGTNMDNVADGLMDLL</sequence>
<evidence type="ECO:0000313" key="2">
    <source>
        <dbReference type="Proteomes" id="UP001338125"/>
    </source>
</evidence>
<keyword evidence="2" id="KW-1185">Reference proteome</keyword>
<dbReference type="Proteomes" id="UP001338125">
    <property type="component" value="Unassembled WGS sequence"/>
</dbReference>
<name>A0ABR0T4S3_9HYPO</name>
<dbReference type="EMBL" id="JAVFKD010000001">
    <property type="protein sequence ID" value="KAK5999035.1"/>
    <property type="molecule type" value="Genomic_DNA"/>
</dbReference>
<gene>
    <name evidence="1" type="ORF">PT974_01422</name>
</gene>
<protein>
    <submittedName>
        <fullName evidence="1">Uncharacterized protein</fullName>
    </submittedName>
</protein>
<reference evidence="1 2" key="1">
    <citation type="submission" date="2024-01" db="EMBL/GenBank/DDBJ databases">
        <title>Complete genome of Cladobotryum mycophilum ATHUM6906.</title>
        <authorList>
            <person name="Christinaki A.C."/>
            <person name="Myridakis A.I."/>
            <person name="Kouvelis V.N."/>
        </authorList>
    </citation>
    <scope>NUCLEOTIDE SEQUENCE [LARGE SCALE GENOMIC DNA]</scope>
    <source>
        <strain evidence="1 2">ATHUM6906</strain>
    </source>
</reference>
<proteinExistence type="predicted"/>
<accession>A0ABR0T4S3</accession>
<organism evidence="1 2">
    <name type="scientific">Cladobotryum mycophilum</name>
    <dbReference type="NCBI Taxonomy" id="491253"/>
    <lineage>
        <taxon>Eukaryota</taxon>
        <taxon>Fungi</taxon>
        <taxon>Dikarya</taxon>
        <taxon>Ascomycota</taxon>
        <taxon>Pezizomycotina</taxon>
        <taxon>Sordariomycetes</taxon>
        <taxon>Hypocreomycetidae</taxon>
        <taxon>Hypocreales</taxon>
        <taxon>Hypocreaceae</taxon>
        <taxon>Cladobotryum</taxon>
    </lineage>
</organism>